<dbReference type="AlphaFoldDB" id="A0A0N4U8P8"/>
<evidence type="ECO:0000313" key="1">
    <source>
        <dbReference type="EMBL" id="VDN50326.1"/>
    </source>
</evidence>
<evidence type="ECO:0000313" key="4">
    <source>
        <dbReference type="WBParaSite" id="DME_0000343301-mRNA-1"/>
    </source>
</evidence>
<protein>
    <submittedName>
        <fullName evidence="4">WAK_assoc domain-containing protein</fullName>
    </submittedName>
</protein>
<dbReference type="Proteomes" id="UP000038040">
    <property type="component" value="Unplaced"/>
</dbReference>
<reference evidence="1 3" key="2">
    <citation type="submission" date="2018-11" db="EMBL/GenBank/DDBJ databases">
        <authorList>
            <consortium name="Pathogen Informatics"/>
        </authorList>
    </citation>
    <scope>NUCLEOTIDE SEQUENCE [LARGE SCALE GENOMIC DNA]</scope>
</reference>
<evidence type="ECO:0000313" key="3">
    <source>
        <dbReference type="Proteomes" id="UP000274756"/>
    </source>
</evidence>
<dbReference type="WBParaSite" id="DME_0000343301-mRNA-1">
    <property type="protein sequence ID" value="DME_0000343301-mRNA-1"/>
    <property type="gene ID" value="DME_0000343301"/>
</dbReference>
<dbReference type="OrthoDB" id="5805988at2759"/>
<organism evidence="2 4">
    <name type="scientific">Dracunculus medinensis</name>
    <name type="common">Guinea worm</name>
    <dbReference type="NCBI Taxonomy" id="318479"/>
    <lineage>
        <taxon>Eukaryota</taxon>
        <taxon>Metazoa</taxon>
        <taxon>Ecdysozoa</taxon>
        <taxon>Nematoda</taxon>
        <taxon>Chromadorea</taxon>
        <taxon>Rhabditida</taxon>
        <taxon>Spirurina</taxon>
        <taxon>Dracunculoidea</taxon>
        <taxon>Dracunculidae</taxon>
        <taxon>Dracunculus</taxon>
    </lineage>
</organism>
<proteinExistence type="predicted"/>
<dbReference type="Proteomes" id="UP000274756">
    <property type="component" value="Unassembled WGS sequence"/>
</dbReference>
<name>A0A0N4U8P8_DRAME</name>
<evidence type="ECO:0000313" key="2">
    <source>
        <dbReference type="Proteomes" id="UP000038040"/>
    </source>
</evidence>
<reference evidence="4" key="1">
    <citation type="submission" date="2017-02" db="UniProtKB">
        <authorList>
            <consortium name="WormBaseParasite"/>
        </authorList>
    </citation>
    <scope>IDENTIFICATION</scope>
</reference>
<keyword evidence="3" id="KW-1185">Reference proteome</keyword>
<gene>
    <name evidence="1" type="ORF">DME_LOCUS299</name>
</gene>
<dbReference type="EMBL" id="UYYG01000002">
    <property type="protein sequence ID" value="VDN50326.1"/>
    <property type="molecule type" value="Genomic_DNA"/>
</dbReference>
<accession>A0A0N4U8P8</accession>
<sequence>MSIGKETEIYYNLPIYCDRQCLHQCHRTRHQILLPLLIIHLLLITISNSLDICTENMACRVRLSQFALIERDYKGDSSGWSSGIDEPLIYDEFHSPSVQLDLFSEANITQTEICKCSNGNDCSFNQTENTTDLDRTISLAFCSPINELFNWKCNRYASRNYLRVIGEIDETGEQLRNVSEVFVFCLCPNGYQRMLVEQWFGDLFAFVFKCS</sequence>